<reference evidence="2" key="1">
    <citation type="journal article" date="2020" name="mSystems">
        <title>Genome- and Community-Level Interaction Insights into Carbon Utilization and Element Cycling Functions of Hydrothermarchaeota in Hydrothermal Sediment.</title>
        <authorList>
            <person name="Zhou Z."/>
            <person name="Liu Y."/>
            <person name="Xu W."/>
            <person name="Pan J."/>
            <person name="Luo Z.H."/>
            <person name="Li M."/>
        </authorList>
    </citation>
    <scope>NUCLEOTIDE SEQUENCE [LARGE SCALE GENOMIC DNA]</scope>
    <source>
        <strain evidence="2">HyVt-460</strain>
    </source>
</reference>
<dbReference type="Proteomes" id="UP000885771">
    <property type="component" value="Unassembled WGS sequence"/>
</dbReference>
<evidence type="ECO:0000313" key="2">
    <source>
        <dbReference type="EMBL" id="HHM02075.1"/>
    </source>
</evidence>
<dbReference type="InterPro" id="IPR001087">
    <property type="entry name" value="GDSL"/>
</dbReference>
<protein>
    <recommendedName>
        <fullName evidence="3">G-D-S-L family lipolytic protein</fullName>
    </recommendedName>
</protein>
<dbReference type="AlphaFoldDB" id="A0A7V5RPM8"/>
<gene>
    <name evidence="2" type="ORF">ENJ15_03615</name>
</gene>
<dbReference type="Pfam" id="PF00657">
    <property type="entry name" value="Lipase_GDSL"/>
    <property type="match status" value="1"/>
</dbReference>
<comment type="caution">
    <text evidence="2">The sequence shown here is derived from an EMBL/GenBank/DDBJ whole genome shotgun (WGS) entry which is preliminary data.</text>
</comment>
<evidence type="ECO:0008006" key="3">
    <source>
        <dbReference type="Google" id="ProtNLM"/>
    </source>
</evidence>
<feature type="signal peptide" evidence="1">
    <location>
        <begin position="1"/>
        <end position="21"/>
    </location>
</feature>
<organism evidence="2">
    <name type="scientific">Caldithrix abyssi</name>
    <dbReference type="NCBI Taxonomy" id="187145"/>
    <lineage>
        <taxon>Bacteria</taxon>
        <taxon>Pseudomonadati</taxon>
        <taxon>Calditrichota</taxon>
        <taxon>Calditrichia</taxon>
        <taxon>Calditrichales</taxon>
        <taxon>Calditrichaceae</taxon>
        <taxon>Caldithrix</taxon>
    </lineage>
</organism>
<proteinExistence type="predicted"/>
<keyword evidence="1" id="KW-0732">Signal</keyword>
<accession>A0A7V5RPM8</accession>
<dbReference type="InterPro" id="IPR036514">
    <property type="entry name" value="SGNH_hydro_sf"/>
</dbReference>
<dbReference type="GO" id="GO:0016788">
    <property type="term" value="F:hydrolase activity, acting on ester bonds"/>
    <property type="evidence" value="ECO:0007669"/>
    <property type="project" value="InterPro"/>
</dbReference>
<name>A0A7V5RPM8_CALAY</name>
<dbReference type="SUPFAM" id="SSF52266">
    <property type="entry name" value="SGNH hydrolase"/>
    <property type="match status" value="1"/>
</dbReference>
<evidence type="ECO:0000256" key="1">
    <source>
        <dbReference type="SAM" id="SignalP"/>
    </source>
</evidence>
<dbReference type="Gene3D" id="3.40.50.1110">
    <property type="entry name" value="SGNH hydrolase"/>
    <property type="match status" value="1"/>
</dbReference>
<dbReference type="EMBL" id="DRLI01000138">
    <property type="protein sequence ID" value="HHM02075.1"/>
    <property type="molecule type" value="Genomic_DNA"/>
</dbReference>
<dbReference type="PROSITE" id="PS51257">
    <property type="entry name" value="PROKAR_LIPOPROTEIN"/>
    <property type="match status" value="1"/>
</dbReference>
<sequence>MKTLFKGLILLSGLVFFSACSLQDPDITSTTLSTGNADFSRYVAIGNSLTAGYQSGALTQEHQAYSFPKYIATQAGVTEFNQPLLTWPGIGTYTTSGAGILKLYALDDPSTPGGTPDPIIAPVPYPEGYNFAFPYASQEVGFLAKPYNNLGVPGAALVDVLNATDAASSASGSNSFFDIVLRNPNFGGTSQYQQAKMLQPTFMTVWIGNNDVLGYATSGGTSPAAPTPVDAFGFLYGQMLDSLMTTGADMVVANIPDVTAIPFMTTIPYAIDPGIGVAVPLVIQASDGIRQATSQDLILLTAKSLIGDTSGAYGPAGVPVGFNAAAPLPTSVVLDKDEVAIASQAVTDFNNTIATLAAARGIAVVDVNSFFNDLKANGLPIAGLEFTADFLTGGLFSLDGVHPSDLGYAIIANEFIKTINDKFDATIPFVNIVAVMDELSPTVLNGNAKFDKDAFNNVVGLFSGSAPQK</sequence>
<feature type="chain" id="PRO_5031400313" description="G-D-S-L family lipolytic protein" evidence="1">
    <location>
        <begin position="22"/>
        <end position="469"/>
    </location>
</feature>